<evidence type="ECO:0000313" key="2">
    <source>
        <dbReference type="EMBL" id="KAA8544780.1"/>
    </source>
</evidence>
<protein>
    <submittedName>
        <fullName evidence="2">Uncharacterized protein</fullName>
    </submittedName>
</protein>
<dbReference type="EMBL" id="CM018033">
    <property type="protein sequence ID" value="KAA8544780.1"/>
    <property type="molecule type" value="Genomic_DNA"/>
</dbReference>
<proteinExistence type="predicted"/>
<gene>
    <name evidence="2" type="ORF">F0562_019516</name>
</gene>
<keyword evidence="3" id="KW-1185">Reference proteome</keyword>
<evidence type="ECO:0000313" key="3">
    <source>
        <dbReference type="Proteomes" id="UP000325577"/>
    </source>
</evidence>
<dbReference type="Proteomes" id="UP000325577">
    <property type="component" value="Linkage Group LG10"/>
</dbReference>
<evidence type="ECO:0000256" key="1">
    <source>
        <dbReference type="SAM" id="MobiDB-lite"/>
    </source>
</evidence>
<dbReference type="AlphaFoldDB" id="A0A5J5BRT5"/>
<sequence length="273" mass="29792">MGTPVACDWVYEAHGSFEIQRGLGFGLGHERKDCFSKVINRRVEMGSGLGPCKEVDHNRAHGRQAELGLNLSKACSHVTDGSGPDIATTPGNISPIIPSSGKHTTVESAGKMIRSVVLEESSKGDGMHQNYQGQETEEPESRMGDFPDEHQVGAGITGDVQEDGRSQGDIVRGFAWLAELWLHLLEGPDLDMSSSFTCAPLAIVNPVDPLDIVDLVDPLAVFDQTEEVMKNGVCKQVWRLGDRNEVLQQKGEGVQDELDFREVAWSVWGGRRV</sequence>
<accession>A0A5J5BRT5</accession>
<reference evidence="2 3" key="1">
    <citation type="submission" date="2019-09" db="EMBL/GenBank/DDBJ databases">
        <title>A chromosome-level genome assembly of the Chinese tupelo Nyssa sinensis.</title>
        <authorList>
            <person name="Yang X."/>
            <person name="Kang M."/>
            <person name="Yang Y."/>
            <person name="Xiong H."/>
            <person name="Wang M."/>
            <person name="Zhang Z."/>
            <person name="Wang Z."/>
            <person name="Wu H."/>
            <person name="Ma T."/>
            <person name="Liu J."/>
            <person name="Xi Z."/>
        </authorList>
    </citation>
    <scope>NUCLEOTIDE SEQUENCE [LARGE SCALE GENOMIC DNA]</scope>
    <source>
        <strain evidence="2">J267</strain>
        <tissue evidence="2">Leaf</tissue>
    </source>
</reference>
<name>A0A5J5BRT5_9ASTE</name>
<feature type="region of interest" description="Disordered" evidence="1">
    <location>
        <begin position="83"/>
        <end position="105"/>
    </location>
</feature>
<organism evidence="2 3">
    <name type="scientific">Nyssa sinensis</name>
    <dbReference type="NCBI Taxonomy" id="561372"/>
    <lineage>
        <taxon>Eukaryota</taxon>
        <taxon>Viridiplantae</taxon>
        <taxon>Streptophyta</taxon>
        <taxon>Embryophyta</taxon>
        <taxon>Tracheophyta</taxon>
        <taxon>Spermatophyta</taxon>
        <taxon>Magnoliopsida</taxon>
        <taxon>eudicotyledons</taxon>
        <taxon>Gunneridae</taxon>
        <taxon>Pentapetalae</taxon>
        <taxon>asterids</taxon>
        <taxon>Cornales</taxon>
        <taxon>Nyssaceae</taxon>
        <taxon>Nyssa</taxon>
    </lineage>
</organism>
<feature type="region of interest" description="Disordered" evidence="1">
    <location>
        <begin position="121"/>
        <end position="143"/>
    </location>
</feature>